<keyword evidence="5" id="KW-1185">Reference proteome</keyword>
<accession>A0ABQ4MVE4</accession>
<evidence type="ECO:0000313" key="5">
    <source>
        <dbReference type="Proteomes" id="UP000681290"/>
    </source>
</evidence>
<gene>
    <name evidence="4" type="ORF">J15TS10_36750</name>
</gene>
<dbReference type="PANTHER" id="PTHR43479">
    <property type="entry name" value="ACREF/ENVCD OPERON REPRESSOR-RELATED"/>
    <property type="match status" value="1"/>
</dbReference>
<dbReference type="InterPro" id="IPR009057">
    <property type="entry name" value="Homeodomain-like_sf"/>
</dbReference>
<evidence type="ECO:0000259" key="3">
    <source>
        <dbReference type="PROSITE" id="PS50977"/>
    </source>
</evidence>
<dbReference type="RefSeq" id="WP_213592990.1">
    <property type="nucleotide sequence ID" value="NZ_BOSM01000006.1"/>
</dbReference>
<dbReference type="Proteomes" id="UP000681290">
    <property type="component" value="Unassembled WGS sequence"/>
</dbReference>
<dbReference type="SUPFAM" id="SSF46689">
    <property type="entry name" value="Homeodomain-like"/>
    <property type="match status" value="1"/>
</dbReference>
<organism evidence="4 5">
    <name type="scientific">Paenibacillus woosongensis</name>
    <dbReference type="NCBI Taxonomy" id="307580"/>
    <lineage>
        <taxon>Bacteria</taxon>
        <taxon>Bacillati</taxon>
        <taxon>Bacillota</taxon>
        <taxon>Bacilli</taxon>
        <taxon>Bacillales</taxon>
        <taxon>Paenibacillaceae</taxon>
        <taxon>Paenibacillus</taxon>
    </lineage>
</organism>
<dbReference type="InterPro" id="IPR050624">
    <property type="entry name" value="HTH-type_Tx_Regulator"/>
</dbReference>
<reference evidence="4 5" key="1">
    <citation type="submission" date="2021-03" db="EMBL/GenBank/DDBJ databases">
        <title>Antimicrobial resistance genes in bacteria isolated from Japanese honey, and their potential for conferring macrolide and lincosamide resistance in the American foulbrood pathogen Paenibacillus larvae.</title>
        <authorList>
            <person name="Okamoto M."/>
            <person name="Kumagai M."/>
            <person name="Kanamori H."/>
            <person name="Takamatsu D."/>
        </authorList>
    </citation>
    <scope>NUCLEOTIDE SEQUENCE [LARGE SCALE GENOMIC DNA]</scope>
    <source>
        <strain evidence="4 5">J15TS10</strain>
    </source>
</reference>
<evidence type="ECO:0000256" key="2">
    <source>
        <dbReference type="PROSITE-ProRule" id="PRU00335"/>
    </source>
</evidence>
<dbReference type="PRINTS" id="PR00455">
    <property type="entry name" value="HTHTETR"/>
</dbReference>
<dbReference type="Gene3D" id="1.10.357.10">
    <property type="entry name" value="Tetracycline Repressor, domain 2"/>
    <property type="match status" value="1"/>
</dbReference>
<sequence>MQMKKERKDFIKSRKTILQIAESLFTEHGVDKITMRKIATTAGIGQGTLYRHYAHKGEICQDLMKESSLEFIEEVTNFLENTPGISLQERLIEMVQYCVNYIDEHCNWLVYLQAPSCEEKQQLMYHSQLYTFLYQEFCKLIDEVESERNNNDRDTGFRVDAMLASISPELYVFLKEHRGYTKDAIKQKVARLYIDPLFKESVKGTEPVT</sequence>
<dbReference type="PANTHER" id="PTHR43479:SF11">
    <property type="entry name" value="ACREF_ENVCD OPERON REPRESSOR-RELATED"/>
    <property type="match status" value="1"/>
</dbReference>
<feature type="DNA-binding region" description="H-T-H motif" evidence="2">
    <location>
        <begin position="34"/>
        <end position="53"/>
    </location>
</feature>
<name>A0ABQ4MVE4_9BACL</name>
<evidence type="ECO:0000313" key="4">
    <source>
        <dbReference type="EMBL" id="GIP59861.1"/>
    </source>
</evidence>
<evidence type="ECO:0000256" key="1">
    <source>
        <dbReference type="ARBA" id="ARBA00023125"/>
    </source>
</evidence>
<proteinExistence type="predicted"/>
<comment type="caution">
    <text evidence="4">The sequence shown here is derived from an EMBL/GenBank/DDBJ whole genome shotgun (WGS) entry which is preliminary data.</text>
</comment>
<feature type="domain" description="HTH tetR-type" evidence="3">
    <location>
        <begin position="11"/>
        <end position="71"/>
    </location>
</feature>
<keyword evidence="1 2" id="KW-0238">DNA-binding</keyword>
<dbReference type="Pfam" id="PF00440">
    <property type="entry name" value="TetR_N"/>
    <property type="match status" value="1"/>
</dbReference>
<dbReference type="PROSITE" id="PS50977">
    <property type="entry name" value="HTH_TETR_2"/>
    <property type="match status" value="1"/>
</dbReference>
<dbReference type="EMBL" id="BOSM01000006">
    <property type="protein sequence ID" value="GIP59861.1"/>
    <property type="molecule type" value="Genomic_DNA"/>
</dbReference>
<protein>
    <submittedName>
        <fullName evidence="4">TetR/AcrR family transcriptional regulator</fullName>
    </submittedName>
</protein>
<dbReference type="InterPro" id="IPR001647">
    <property type="entry name" value="HTH_TetR"/>
</dbReference>